<protein>
    <recommendedName>
        <fullName evidence="7">Thiamine pyrophosphokinase</fullName>
        <ecNumber evidence="7">2.7.6.2</ecNumber>
    </recommendedName>
</protein>
<evidence type="ECO:0000256" key="5">
    <source>
        <dbReference type="ARBA" id="ARBA00022777"/>
    </source>
</evidence>
<accession>A0A9P3GIM3</accession>
<organism evidence="9 10">
    <name type="scientific">Phanerochaete sordida</name>
    <dbReference type="NCBI Taxonomy" id="48140"/>
    <lineage>
        <taxon>Eukaryota</taxon>
        <taxon>Fungi</taxon>
        <taxon>Dikarya</taxon>
        <taxon>Basidiomycota</taxon>
        <taxon>Agaricomycotina</taxon>
        <taxon>Agaricomycetes</taxon>
        <taxon>Polyporales</taxon>
        <taxon>Phanerochaetaceae</taxon>
        <taxon>Phanerochaete</taxon>
    </lineage>
</organism>
<dbReference type="GO" id="GO:0009229">
    <property type="term" value="P:thiamine diphosphate biosynthetic process"/>
    <property type="evidence" value="ECO:0007669"/>
    <property type="project" value="UniProtKB-UniRule"/>
</dbReference>
<dbReference type="InterPro" id="IPR036759">
    <property type="entry name" value="TPK_catalytic_sf"/>
</dbReference>
<dbReference type="OrthoDB" id="25149at2759"/>
<dbReference type="InterPro" id="IPR007373">
    <property type="entry name" value="Thiamin_PyroPKinase_B1-bd"/>
</dbReference>
<name>A0A9P3GIM3_9APHY</name>
<evidence type="ECO:0000256" key="2">
    <source>
        <dbReference type="ARBA" id="ARBA00006785"/>
    </source>
</evidence>
<gene>
    <name evidence="9" type="ORF">PsYK624_128020</name>
</gene>
<keyword evidence="10" id="KW-1185">Reference proteome</keyword>
<dbReference type="CDD" id="cd07995">
    <property type="entry name" value="TPK"/>
    <property type="match status" value="1"/>
</dbReference>
<dbReference type="GO" id="GO:0005524">
    <property type="term" value="F:ATP binding"/>
    <property type="evidence" value="ECO:0007669"/>
    <property type="project" value="UniProtKB-UniRule"/>
</dbReference>
<keyword evidence="4 7" id="KW-0547">Nucleotide-binding</keyword>
<proteinExistence type="inferred from homology"/>
<comment type="similarity">
    <text evidence="2 7">Belongs to the thiamine pyrophosphokinase family.</text>
</comment>
<sequence length="259" mass="29270">MPTEWSLPFLEPPAEQNARKYALLILNQPFSLPLLQKLWSSTHWRCCADGGANRLHDVLAEPSVPKRTPEDDPRTTYLPDLIKGDLDSLRDDVREYYASQNVSVVQDHDQYSTDLMKCVFALQEKEAAEGTQYDLVILGGLSGRLDQTVHTLSYLYKLRKTRERVFCVTDDNVAWLLDAGEHVIHVNHAYMGKTCGMLPLGIDSTILTTSGLEWNLTETESHFDGMVSTSNHLVPGEPVRIKTTKPLFWTVELRVSALQ</sequence>
<dbReference type="InterPro" id="IPR016966">
    <property type="entry name" value="Thiamin_pyrophosphokinase_euk"/>
</dbReference>
<dbReference type="PANTHER" id="PTHR13622:SF8">
    <property type="entry name" value="THIAMIN PYROPHOSPHOKINASE 1"/>
    <property type="match status" value="1"/>
</dbReference>
<dbReference type="InterPro" id="IPR006282">
    <property type="entry name" value="Thi_PPkinase"/>
</dbReference>
<dbReference type="Gene3D" id="3.40.50.10240">
    <property type="entry name" value="Thiamin pyrophosphokinase, catalytic domain"/>
    <property type="match status" value="1"/>
</dbReference>
<evidence type="ECO:0000313" key="9">
    <source>
        <dbReference type="EMBL" id="GJE96603.1"/>
    </source>
</evidence>
<comment type="catalytic activity">
    <reaction evidence="7">
        <text>thiamine + ATP = thiamine diphosphate + AMP + H(+)</text>
        <dbReference type="Rhea" id="RHEA:11576"/>
        <dbReference type="ChEBI" id="CHEBI:15378"/>
        <dbReference type="ChEBI" id="CHEBI:18385"/>
        <dbReference type="ChEBI" id="CHEBI:30616"/>
        <dbReference type="ChEBI" id="CHEBI:58937"/>
        <dbReference type="ChEBI" id="CHEBI:456215"/>
    </reaction>
</comment>
<evidence type="ECO:0000256" key="4">
    <source>
        <dbReference type="ARBA" id="ARBA00022741"/>
    </source>
</evidence>
<evidence type="ECO:0000256" key="7">
    <source>
        <dbReference type="PIRNR" id="PIRNR031057"/>
    </source>
</evidence>
<evidence type="ECO:0000259" key="8">
    <source>
        <dbReference type="SMART" id="SM00983"/>
    </source>
</evidence>
<reference evidence="9 10" key="1">
    <citation type="submission" date="2021-08" db="EMBL/GenBank/DDBJ databases">
        <title>Draft Genome Sequence of Phanerochaete sordida strain YK-624.</title>
        <authorList>
            <person name="Mori T."/>
            <person name="Dohra H."/>
            <person name="Suzuki T."/>
            <person name="Kawagishi H."/>
            <person name="Hirai H."/>
        </authorList>
    </citation>
    <scope>NUCLEOTIDE SEQUENCE [LARGE SCALE GENOMIC DNA]</scope>
    <source>
        <strain evidence="9 10">YK-624</strain>
    </source>
</reference>
<keyword evidence="6 7" id="KW-0067">ATP-binding</keyword>
<evidence type="ECO:0000313" key="10">
    <source>
        <dbReference type="Proteomes" id="UP000703269"/>
    </source>
</evidence>
<keyword evidence="3 7" id="KW-0808">Transferase</keyword>
<dbReference type="SMART" id="SM00983">
    <property type="entry name" value="TPK_B1_binding"/>
    <property type="match status" value="1"/>
</dbReference>
<comment type="caution">
    <text evidence="9">The sequence shown here is derived from an EMBL/GenBank/DDBJ whole genome shotgun (WGS) entry which is preliminary data.</text>
</comment>
<dbReference type="EC" id="2.7.6.2" evidence="7"/>
<dbReference type="Pfam" id="PF04265">
    <property type="entry name" value="TPK_B1_binding"/>
    <property type="match status" value="1"/>
</dbReference>
<evidence type="ECO:0000256" key="3">
    <source>
        <dbReference type="ARBA" id="ARBA00022679"/>
    </source>
</evidence>
<dbReference type="InterPro" id="IPR036371">
    <property type="entry name" value="TPK_B1-bd_sf"/>
</dbReference>
<dbReference type="NCBIfam" id="TIGR01378">
    <property type="entry name" value="thi_PPkinase"/>
    <property type="match status" value="1"/>
</dbReference>
<feature type="domain" description="Thiamin pyrophosphokinase thiamin-binding" evidence="8">
    <location>
        <begin position="180"/>
        <end position="247"/>
    </location>
</feature>
<dbReference type="GO" id="GO:0016301">
    <property type="term" value="F:kinase activity"/>
    <property type="evidence" value="ECO:0007669"/>
    <property type="project" value="UniProtKB-UniRule"/>
</dbReference>
<keyword evidence="5 7" id="KW-0418">Kinase</keyword>
<evidence type="ECO:0000256" key="1">
    <source>
        <dbReference type="ARBA" id="ARBA00005078"/>
    </source>
</evidence>
<dbReference type="PIRSF" id="PIRSF031057">
    <property type="entry name" value="Thiamin_pyrophosphokinase"/>
    <property type="match status" value="1"/>
</dbReference>
<dbReference type="Pfam" id="PF04263">
    <property type="entry name" value="TPK_catalytic"/>
    <property type="match status" value="1"/>
</dbReference>
<dbReference type="PANTHER" id="PTHR13622">
    <property type="entry name" value="THIAMIN PYROPHOSPHOKINASE"/>
    <property type="match status" value="1"/>
</dbReference>
<dbReference type="GO" id="GO:0004788">
    <property type="term" value="F:thiamine diphosphokinase activity"/>
    <property type="evidence" value="ECO:0007669"/>
    <property type="project" value="UniProtKB-UniRule"/>
</dbReference>
<dbReference type="AlphaFoldDB" id="A0A9P3GIM3"/>
<dbReference type="GO" id="GO:0030975">
    <property type="term" value="F:thiamine binding"/>
    <property type="evidence" value="ECO:0007669"/>
    <property type="project" value="UniProtKB-UniRule"/>
</dbReference>
<dbReference type="SUPFAM" id="SSF63999">
    <property type="entry name" value="Thiamin pyrophosphokinase, catalytic domain"/>
    <property type="match status" value="1"/>
</dbReference>
<dbReference type="GO" id="GO:0006772">
    <property type="term" value="P:thiamine metabolic process"/>
    <property type="evidence" value="ECO:0007669"/>
    <property type="project" value="InterPro"/>
</dbReference>
<evidence type="ECO:0000256" key="6">
    <source>
        <dbReference type="ARBA" id="ARBA00022840"/>
    </source>
</evidence>
<dbReference type="SUPFAM" id="SSF63862">
    <property type="entry name" value="Thiamin pyrophosphokinase, substrate-binding domain"/>
    <property type="match status" value="1"/>
</dbReference>
<dbReference type="InterPro" id="IPR007371">
    <property type="entry name" value="TPK_catalytic"/>
</dbReference>
<dbReference type="EMBL" id="BPQB01000061">
    <property type="protein sequence ID" value="GJE96603.1"/>
    <property type="molecule type" value="Genomic_DNA"/>
</dbReference>
<dbReference type="Proteomes" id="UP000703269">
    <property type="component" value="Unassembled WGS sequence"/>
</dbReference>
<comment type="pathway">
    <text evidence="1 7">Cofactor biosynthesis; thiamine diphosphate biosynthesis; thiamine diphosphate from thiamine: step 1/1.</text>
</comment>